<dbReference type="InterPro" id="IPR010730">
    <property type="entry name" value="HET"/>
</dbReference>
<dbReference type="OrthoDB" id="3553147at2759"/>
<feature type="domain" description="Heterokaryon incompatibility" evidence="2">
    <location>
        <begin position="58"/>
        <end position="149"/>
    </location>
</feature>
<feature type="region of interest" description="Disordered" evidence="1">
    <location>
        <begin position="265"/>
        <end position="291"/>
    </location>
</feature>
<reference evidence="3 4" key="1">
    <citation type="submission" date="2016-07" db="EMBL/GenBank/DDBJ databases">
        <title>Pervasive Adenine N6-methylation of Active Genes in Fungi.</title>
        <authorList>
            <consortium name="DOE Joint Genome Institute"/>
            <person name="Mondo S.J."/>
            <person name="Dannebaum R.O."/>
            <person name="Kuo R.C."/>
            <person name="Labutti K."/>
            <person name="Haridas S."/>
            <person name="Kuo A."/>
            <person name="Salamov A."/>
            <person name="Ahrendt S.R."/>
            <person name="Lipzen A."/>
            <person name="Sullivan W."/>
            <person name="Andreopoulos W.B."/>
            <person name="Clum A."/>
            <person name="Lindquist E."/>
            <person name="Daum C."/>
            <person name="Ramamoorthy G.K."/>
            <person name="Gryganskyi A."/>
            <person name="Culley D."/>
            <person name="Magnuson J.K."/>
            <person name="James T.Y."/>
            <person name="O'Malley M.A."/>
            <person name="Stajich J.E."/>
            <person name="Spatafora J.W."/>
            <person name="Visel A."/>
            <person name="Grigoriev I.V."/>
        </authorList>
    </citation>
    <scope>NUCLEOTIDE SEQUENCE [LARGE SCALE GENOMIC DNA]</scope>
    <source>
        <strain evidence="3 4">NRRL 1336</strain>
    </source>
</reference>
<feature type="compositionally biased region" description="Basic residues" evidence="1">
    <location>
        <begin position="278"/>
        <end position="287"/>
    </location>
</feature>
<dbReference type="Pfam" id="PF06985">
    <property type="entry name" value="HET"/>
    <property type="match status" value="1"/>
</dbReference>
<organism evidence="3 4">
    <name type="scientific">Absidia repens</name>
    <dbReference type="NCBI Taxonomy" id="90262"/>
    <lineage>
        <taxon>Eukaryota</taxon>
        <taxon>Fungi</taxon>
        <taxon>Fungi incertae sedis</taxon>
        <taxon>Mucoromycota</taxon>
        <taxon>Mucoromycotina</taxon>
        <taxon>Mucoromycetes</taxon>
        <taxon>Mucorales</taxon>
        <taxon>Cunninghamellaceae</taxon>
        <taxon>Absidia</taxon>
    </lineage>
</organism>
<evidence type="ECO:0000259" key="2">
    <source>
        <dbReference type="Pfam" id="PF06985"/>
    </source>
</evidence>
<dbReference type="Proteomes" id="UP000193560">
    <property type="component" value="Unassembled WGS sequence"/>
</dbReference>
<proteinExistence type="predicted"/>
<protein>
    <recommendedName>
        <fullName evidence="2">Heterokaryon incompatibility domain-containing protein</fullName>
    </recommendedName>
</protein>
<dbReference type="STRING" id="90262.A0A1X2HZZ0"/>
<comment type="caution">
    <text evidence="3">The sequence shown here is derived from an EMBL/GenBank/DDBJ whole genome shotgun (WGS) entry which is preliminary data.</text>
</comment>
<evidence type="ECO:0000313" key="3">
    <source>
        <dbReference type="EMBL" id="ORZ06408.1"/>
    </source>
</evidence>
<evidence type="ECO:0000313" key="4">
    <source>
        <dbReference type="Proteomes" id="UP000193560"/>
    </source>
</evidence>
<evidence type="ECO:0000256" key="1">
    <source>
        <dbReference type="SAM" id="MobiDB-lite"/>
    </source>
</evidence>
<gene>
    <name evidence="3" type="ORF">BCR42DRAFT_159313</name>
</gene>
<accession>A0A1X2HZZ0</accession>
<sequence>MTSDKEMEQDFKDGTQYQQQQQQNAFHVVLVDIEKAAKDHIIHCVEKLSEGETEDVAYVALSYHGGKCQETHIDTHLGYSIAITSFPLDNFYRLCSMMTCESDLKSIKYVWVDAICMLDTTNNNHDDEQRQATMDQMLVIYDRAKYILAVPDLHLQLPPLYELHLHYKIRADWWHRHMGVYLYHLIQGNTRQLVELDDAFVDKIQLPNNSALRRLLKTYTHFFSDGYTTLRKRAWQPSSETTSISDHIYETAMMDVELSCALQHRRPGSGGGGGGDHRYRRKPNKKTRVNDWQRPCHSEKCPFHWLRAPMAHWDEAWSRRIIERQGHIQESLACLTNSIMDWSCQARGMRDCLMAKTKNNLKIWFHALALVNKDKVEEDGFGACFPFDFAHRTAFFSAIQKGALSKKDHDDPHPDHPKLLLPIEQDFHRMMINQLNPQTFIEMILKPRKPRFSEHDDRFQVLLPLSKYKHYANQAASWKIDTRESIQFKLYEIMDTEDKLTLLFLIGNTFHPKRFESSPTFAIPEIDWTDVRPEDFVFKKKNEPLNFDLTNPSTAIIHERLYCLCITPREYYALHPTQVIPRAFLDSAEKTGEFSKAQLELDSLGHCRLDLVSIASFYTRDCMKSRSMRFFCHRIYLIGSFVDNRWVLCPFGKMFDRNDWKYCPNEQGQGISFRIF</sequence>
<keyword evidence="4" id="KW-1185">Reference proteome</keyword>
<dbReference type="EMBL" id="MCGE01000039">
    <property type="protein sequence ID" value="ORZ06408.1"/>
    <property type="molecule type" value="Genomic_DNA"/>
</dbReference>
<dbReference type="AlphaFoldDB" id="A0A1X2HZZ0"/>
<name>A0A1X2HZZ0_9FUNG</name>